<keyword evidence="6" id="KW-0496">Mitochondrion</keyword>
<feature type="region of interest" description="Disordered" evidence="11">
    <location>
        <begin position="291"/>
        <end position="352"/>
    </location>
</feature>
<dbReference type="SUPFAM" id="SSF55174">
    <property type="entry name" value="Alpha-L RNA-binding motif"/>
    <property type="match status" value="1"/>
</dbReference>
<evidence type="ECO:0000256" key="11">
    <source>
        <dbReference type="SAM" id="MobiDB-lite"/>
    </source>
</evidence>
<dbReference type="SMART" id="SM00363">
    <property type="entry name" value="S4"/>
    <property type="match status" value="1"/>
</dbReference>
<evidence type="ECO:0000256" key="6">
    <source>
        <dbReference type="ARBA" id="ARBA00023128"/>
    </source>
</evidence>
<evidence type="ECO:0000256" key="4">
    <source>
        <dbReference type="ARBA" id="ARBA00022884"/>
    </source>
</evidence>
<protein>
    <recommendedName>
        <fullName evidence="9">Small ribosomal subunit protein uS4m</fullName>
    </recommendedName>
</protein>
<keyword evidence="3" id="KW-0699">rRNA-binding</keyword>
<evidence type="ECO:0000256" key="7">
    <source>
        <dbReference type="ARBA" id="ARBA00023274"/>
    </source>
</evidence>
<dbReference type="Gene3D" id="3.10.290.10">
    <property type="entry name" value="RNA-binding S4 domain"/>
    <property type="match status" value="1"/>
</dbReference>
<dbReference type="FunFam" id="3.10.290.10:FF:000025">
    <property type="entry name" value="30S ribosomal subunit S4"/>
    <property type="match status" value="1"/>
</dbReference>
<feature type="compositionally biased region" description="Low complexity" evidence="11">
    <location>
        <begin position="319"/>
        <end position="345"/>
    </location>
</feature>
<evidence type="ECO:0000256" key="1">
    <source>
        <dbReference type="ARBA" id="ARBA00004173"/>
    </source>
</evidence>
<dbReference type="InterPro" id="IPR036986">
    <property type="entry name" value="S4_RNA-bd_sf"/>
</dbReference>
<dbReference type="OrthoDB" id="3356781at2759"/>
<dbReference type="GO" id="GO:0003735">
    <property type="term" value="F:structural constituent of ribosome"/>
    <property type="evidence" value="ECO:0007669"/>
    <property type="project" value="TreeGrafter"/>
</dbReference>
<keyword evidence="7" id="KW-0687">Ribonucleoprotein</keyword>
<dbReference type="AlphaFoldDB" id="A0A5E8BUL9"/>
<dbReference type="InterPro" id="IPR022801">
    <property type="entry name" value="Ribosomal_uS4"/>
</dbReference>
<evidence type="ECO:0000256" key="2">
    <source>
        <dbReference type="ARBA" id="ARBA00007465"/>
    </source>
</evidence>
<evidence type="ECO:0000256" key="9">
    <source>
        <dbReference type="ARBA" id="ARBA00071419"/>
    </source>
</evidence>
<organism evidence="13 14">
    <name type="scientific">Magnusiomyces paraingens</name>
    <dbReference type="NCBI Taxonomy" id="2606893"/>
    <lineage>
        <taxon>Eukaryota</taxon>
        <taxon>Fungi</taxon>
        <taxon>Dikarya</taxon>
        <taxon>Ascomycota</taxon>
        <taxon>Saccharomycotina</taxon>
        <taxon>Dipodascomycetes</taxon>
        <taxon>Dipodascales</taxon>
        <taxon>Dipodascaceae</taxon>
        <taxon>Magnusiomyces</taxon>
    </lineage>
</organism>
<keyword evidence="4 10" id="KW-0694">RNA-binding</keyword>
<evidence type="ECO:0000313" key="13">
    <source>
        <dbReference type="EMBL" id="VVT54359.1"/>
    </source>
</evidence>
<evidence type="ECO:0000256" key="5">
    <source>
        <dbReference type="ARBA" id="ARBA00022980"/>
    </source>
</evidence>
<accession>A0A5E8BUL9</accession>
<dbReference type="RefSeq" id="XP_031854642.1">
    <property type="nucleotide sequence ID" value="XM_031998751.1"/>
</dbReference>
<dbReference type="GO" id="GO:0019843">
    <property type="term" value="F:rRNA binding"/>
    <property type="evidence" value="ECO:0007669"/>
    <property type="project" value="UniProtKB-KW"/>
</dbReference>
<keyword evidence="5" id="KW-0689">Ribosomal protein</keyword>
<proteinExistence type="inferred from homology"/>
<dbReference type="PROSITE" id="PS50889">
    <property type="entry name" value="S4"/>
    <property type="match status" value="1"/>
</dbReference>
<dbReference type="GO" id="GO:0005763">
    <property type="term" value="C:mitochondrial small ribosomal subunit"/>
    <property type="evidence" value="ECO:0007669"/>
    <property type="project" value="TreeGrafter"/>
</dbReference>
<reference evidence="13 14" key="1">
    <citation type="submission" date="2019-09" db="EMBL/GenBank/DDBJ databases">
        <authorList>
            <person name="Brejova B."/>
        </authorList>
    </citation>
    <scope>NUCLEOTIDE SEQUENCE [LARGE SCALE GENOMIC DNA]</scope>
</reference>
<evidence type="ECO:0000256" key="3">
    <source>
        <dbReference type="ARBA" id="ARBA00022730"/>
    </source>
</evidence>
<evidence type="ECO:0000259" key="12">
    <source>
        <dbReference type="SMART" id="SM00363"/>
    </source>
</evidence>
<dbReference type="InterPro" id="IPR002942">
    <property type="entry name" value="S4_RNA-bd"/>
</dbReference>
<keyword evidence="14" id="KW-1185">Reference proteome</keyword>
<comment type="subcellular location">
    <subcellularLocation>
        <location evidence="1">Mitochondrion</location>
    </subcellularLocation>
</comment>
<dbReference type="PANTHER" id="PTHR11831:SF4">
    <property type="entry name" value="SMALL RIBOSOMAL SUBUNIT PROTEIN US4M"/>
    <property type="match status" value="1"/>
</dbReference>
<dbReference type="PANTHER" id="PTHR11831">
    <property type="entry name" value="30S 40S RIBOSOMAL PROTEIN"/>
    <property type="match status" value="1"/>
</dbReference>
<dbReference type="Pfam" id="PF01479">
    <property type="entry name" value="S4"/>
    <property type="match status" value="1"/>
</dbReference>
<dbReference type="EMBL" id="CABVLU010000003">
    <property type="protein sequence ID" value="VVT54359.1"/>
    <property type="molecule type" value="Genomic_DNA"/>
</dbReference>
<sequence length="534" mass="61404">MPKRQHLLFSLQRKRIRASFNKFNLYNILTWRKTIRRGTLYQQKWSAKAETRAYHGEKLTETQFRNTFDGKFNAVAPLQSQADGKTAPVTPFALQAYAVLEKRLDQAVFRAMFAASPRQASQFIRYGKVKVNGVTMKHAGYKLSPGDVFSVDPDRVLQALGRSKPSLKQSVDVTNSMIRRYNKYLRKCKKFPKYMWHAKQRWRRRHPVYFKRYLQSRQARVAEKNTTILKKMNQDINALTPATILKSILLQEPYFDKFGTLPLLYGSDVQNKSLSIMQIITGKRAFIPKAEETEKTDSQEPAKEAEKPIESAHKEEEATPASTESAAPSTPEPTTTTASAPAEEVAPADESKVDAVVKKYFPPLREDGTQVAASERPEKFKDVKKLLLEISRIRSEQIEVAAKKQLIDPNDINKDEPYDPEWTKRLGSELELIDYEAIKEDPNSVLPIRLPWQSGGHYGLQNQEKPYFSPWAPRPFLSPFAILPHHLEVCFETCHAVYLRDPVARPGHSEVISPFPLDMHERAYMFYATRRRKF</sequence>
<feature type="compositionally biased region" description="Basic and acidic residues" evidence="11">
    <location>
        <begin position="291"/>
        <end position="317"/>
    </location>
</feature>
<evidence type="ECO:0000313" key="14">
    <source>
        <dbReference type="Proteomes" id="UP000398389"/>
    </source>
</evidence>
<feature type="domain" description="RNA-binding S4" evidence="12">
    <location>
        <begin position="102"/>
        <end position="161"/>
    </location>
</feature>
<dbReference type="GO" id="GO:0042274">
    <property type="term" value="P:ribosomal small subunit biogenesis"/>
    <property type="evidence" value="ECO:0007669"/>
    <property type="project" value="TreeGrafter"/>
</dbReference>
<evidence type="ECO:0000256" key="10">
    <source>
        <dbReference type="PROSITE-ProRule" id="PRU00182"/>
    </source>
</evidence>
<gene>
    <name evidence="13" type="ORF">SAPINGB_P004036</name>
</gene>
<comment type="similarity">
    <text evidence="2">Belongs to the universal ribosomal protein uS4 family.</text>
</comment>
<dbReference type="Proteomes" id="UP000398389">
    <property type="component" value="Unassembled WGS sequence"/>
</dbReference>
<evidence type="ECO:0000256" key="8">
    <source>
        <dbReference type="ARBA" id="ARBA00037226"/>
    </source>
</evidence>
<name>A0A5E8BUL9_9ASCO</name>
<dbReference type="GeneID" id="43582851"/>
<dbReference type="CDD" id="cd00165">
    <property type="entry name" value="S4"/>
    <property type="match status" value="1"/>
</dbReference>
<comment type="function">
    <text evidence="8">Component of the mitochondrial ribosome (mitoribosome), a dedicated translation machinery responsible for the synthesis of mitochondrial genome-encoded proteins, including at least some of the essential transmembrane subunits of the mitochondrial respiratory chain. The mitoribosomes are attached to the mitochondrial inner membrane and translation products are cotranslationally integrated into the membrane.</text>
</comment>